<evidence type="ECO:0000313" key="3">
    <source>
        <dbReference type="Proteomes" id="UP001596505"/>
    </source>
</evidence>
<protein>
    <submittedName>
        <fullName evidence="2">Cyclophilin-like fold protein</fullName>
    </submittedName>
</protein>
<comment type="caution">
    <text evidence="2">The sequence shown here is derived from an EMBL/GenBank/DDBJ whole genome shotgun (WGS) entry which is preliminary data.</text>
</comment>
<evidence type="ECO:0000259" key="1">
    <source>
        <dbReference type="Pfam" id="PF04126"/>
    </source>
</evidence>
<dbReference type="Proteomes" id="UP001596505">
    <property type="component" value="Unassembled WGS sequence"/>
</dbReference>
<organism evidence="2 3">
    <name type="scientific">Scopulibacillus cellulosilyticus</name>
    <dbReference type="NCBI Taxonomy" id="2665665"/>
    <lineage>
        <taxon>Bacteria</taxon>
        <taxon>Bacillati</taxon>
        <taxon>Bacillota</taxon>
        <taxon>Bacilli</taxon>
        <taxon>Bacillales</taxon>
        <taxon>Sporolactobacillaceae</taxon>
        <taxon>Scopulibacillus</taxon>
    </lineage>
</organism>
<keyword evidence="3" id="KW-1185">Reference proteome</keyword>
<dbReference type="EMBL" id="JBHTCO010000042">
    <property type="protein sequence ID" value="MFC7395025.1"/>
    <property type="molecule type" value="Genomic_DNA"/>
</dbReference>
<sequence length="124" mass="13798">MKKIKIKVNNHQLNGVLHDTPAGKKIWNSLPISSRGNIWGDEIYFSINADVKLNNAQEVVNEGDLAYWPPGSAFCIFYGPTPVSVQDEVRPASSVEVFGKVTDDFNVLKKIKRSPNVVIERAES</sequence>
<dbReference type="Gene3D" id="2.40.100.20">
    <property type="match status" value="1"/>
</dbReference>
<dbReference type="Pfam" id="PF04126">
    <property type="entry name" value="Cyclophil_like"/>
    <property type="match status" value="1"/>
</dbReference>
<reference evidence="3" key="1">
    <citation type="journal article" date="2019" name="Int. J. Syst. Evol. Microbiol.">
        <title>The Global Catalogue of Microorganisms (GCM) 10K type strain sequencing project: providing services to taxonomists for standard genome sequencing and annotation.</title>
        <authorList>
            <consortium name="The Broad Institute Genomics Platform"/>
            <consortium name="The Broad Institute Genome Sequencing Center for Infectious Disease"/>
            <person name="Wu L."/>
            <person name="Ma J."/>
        </authorList>
    </citation>
    <scope>NUCLEOTIDE SEQUENCE [LARGE SCALE GENOMIC DNA]</scope>
    <source>
        <strain evidence="3">CGMCC 1.16305</strain>
    </source>
</reference>
<gene>
    <name evidence="2" type="ORF">ACFQRG_19110</name>
</gene>
<dbReference type="RefSeq" id="WP_380969115.1">
    <property type="nucleotide sequence ID" value="NZ_JBHTCO010000042.1"/>
</dbReference>
<dbReference type="SUPFAM" id="SSF50891">
    <property type="entry name" value="Cyclophilin-like"/>
    <property type="match status" value="1"/>
</dbReference>
<proteinExistence type="predicted"/>
<accession>A0ABW2Q4P6</accession>
<name>A0ABW2Q4P6_9BACL</name>
<evidence type="ECO:0000313" key="2">
    <source>
        <dbReference type="EMBL" id="MFC7395025.1"/>
    </source>
</evidence>
<dbReference type="InterPro" id="IPR029000">
    <property type="entry name" value="Cyclophilin-like_dom_sf"/>
</dbReference>
<dbReference type="InterPro" id="IPR025658">
    <property type="entry name" value="Cyclophilin_TM1367"/>
</dbReference>
<feature type="domain" description="Cyclophilin TM1367-like" evidence="1">
    <location>
        <begin position="2"/>
        <end position="120"/>
    </location>
</feature>